<protein>
    <recommendedName>
        <fullName evidence="8">Probable membrane transporter protein</fullName>
    </recommendedName>
</protein>
<dbReference type="GO" id="GO:0005886">
    <property type="term" value="C:plasma membrane"/>
    <property type="evidence" value="ECO:0007669"/>
    <property type="project" value="UniProtKB-SubCell"/>
</dbReference>
<evidence type="ECO:0000256" key="2">
    <source>
        <dbReference type="ARBA" id="ARBA00009142"/>
    </source>
</evidence>
<dbReference type="InterPro" id="IPR002781">
    <property type="entry name" value="TM_pro_TauE-like"/>
</dbReference>
<keyword evidence="3" id="KW-0813">Transport</keyword>
<evidence type="ECO:0000256" key="5">
    <source>
        <dbReference type="ARBA" id="ARBA00022692"/>
    </source>
</evidence>
<accession>A0A8J8MTN8</accession>
<feature type="transmembrane region" description="Helical" evidence="8">
    <location>
        <begin position="204"/>
        <end position="223"/>
    </location>
</feature>
<sequence>MDQIVGLPQWAFWAAMGVTLASGVIKGAVGFAMPIVMISLFSTFLPPEYALAGLILPVLSTNIHQTLRDGPRPALEAGLGLWRFIVATVVFIFVSAPFAEDIPHVAFLLLLGVPLTAYALLQLSGRHLTIRPERANIAQWGLGAAAGLYGGVSGIWGPPLILYLLAMDYPKAMNMRMQGVVFLIGAVSLLCAHLGTGLMTGDRLLFSAVLIVPAFFGMLLGYRLQDSLDQQRFRWWTQVLLVLTGVNLIRQALM</sequence>
<evidence type="ECO:0000256" key="8">
    <source>
        <dbReference type="RuleBase" id="RU363041"/>
    </source>
</evidence>
<dbReference type="InterPro" id="IPR052017">
    <property type="entry name" value="TSUP"/>
</dbReference>
<dbReference type="Pfam" id="PF01925">
    <property type="entry name" value="TauE"/>
    <property type="match status" value="1"/>
</dbReference>
<dbReference type="AlphaFoldDB" id="A0A8J8MTN8"/>
<evidence type="ECO:0000256" key="1">
    <source>
        <dbReference type="ARBA" id="ARBA00004651"/>
    </source>
</evidence>
<evidence type="ECO:0000313" key="10">
    <source>
        <dbReference type="Proteomes" id="UP000679284"/>
    </source>
</evidence>
<keyword evidence="4 8" id="KW-1003">Cell membrane</keyword>
<keyword evidence="6 8" id="KW-1133">Transmembrane helix</keyword>
<reference evidence="9" key="1">
    <citation type="submission" date="2020-01" db="EMBL/GenBank/DDBJ databases">
        <authorList>
            <person name="Yang Y."/>
            <person name="Kwon Y.M."/>
        </authorList>
    </citation>
    <scope>NUCLEOTIDE SEQUENCE</scope>
    <source>
        <strain evidence="9">PG104</strain>
    </source>
</reference>
<evidence type="ECO:0000256" key="6">
    <source>
        <dbReference type="ARBA" id="ARBA00022989"/>
    </source>
</evidence>
<dbReference type="EMBL" id="CP047289">
    <property type="protein sequence ID" value="QUS36527.1"/>
    <property type="molecule type" value="Genomic_DNA"/>
</dbReference>
<keyword evidence="10" id="KW-1185">Reference proteome</keyword>
<feature type="transmembrane region" description="Helical" evidence="8">
    <location>
        <begin position="177"/>
        <end position="197"/>
    </location>
</feature>
<feature type="transmembrane region" description="Helical" evidence="8">
    <location>
        <begin position="137"/>
        <end position="157"/>
    </location>
</feature>
<proteinExistence type="inferred from homology"/>
<feature type="transmembrane region" description="Helical" evidence="8">
    <location>
        <begin position="105"/>
        <end position="125"/>
    </location>
</feature>
<gene>
    <name evidence="9" type="ORF">GR316_09800</name>
</gene>
<feature type="transmembrane region" description="Helical" evidence="8">
    <location>
        <begin position="12"/>
        <end position="37"/>
    </location>
</feature>
<evidence type="ECO:0000256" key="4">
    <source>
        <dbReference type="ARBA" id="ARBA00022475"/>
    </source>
</evidence>
<comment type="subcellular location">
    <subcellularLocation>
        <location evidence="1 8">Cell membrane</location>
        <topology evidence="1 8">Multi-pass membrane protein</topology>
    </subcellularLocation>
</comment>
<evidence type="ECO:0000256" key="7">
    <source>
        <dbReference type="ARBA" id="ARBA00023136"/>
    </source>
</evidence>
<dbReference type="KEGG" id="fap:GR316_09800"/>
<organism evidence="9 10">
    <name type="scientific">Falsirhodobacter algicola</name>
    <dbReference type="NCBI Taxonomy" id="2692330"/>
    <lineage>
        <taxon>Bacteria</taxon>
        <taxon>Pseudomonadati</taxon>
        <taxon>Pseudomonadota</taxon>
        <taxon>Alphaproteobacteria</taxon>
        <taxon>Rhodobacterales</taxon>
        <taxon>Paracoccaceae</taxon>
        <taxon>Falsirhodobacter</taxon>
    </lineage>
</organism>
<dbReference type="PANTHER" id="PTHR30269">
    <property type="entry name" value="TRANSMEMBRANE PROTEIN YFCA"/>
    <property type="match status" value="1"/>
</dbReference>
<dbReference type="Proteomes" id="UP000679284">
    <property type="component" value="Chromosome"/>
</dbReference>
<comment type="similarity">
    <text evidence="2 8">Belongs to the 4-toluene sulfonate uptake permease (TSUP) (TC 2.A.102) family.</text>
</comment>
<evidence type="ECO:0000313" key="9">
    <source>
        <dbReference type="EMBL" id="QUS36527.1"/>
    </source>
</evidence>
<feature type="transmembrane region" description="Helical" evidence="8">
    <location>
        <begin position="79"/>
        <end position="99"/>
    </location>
</feature>
<dbReference type="PANTHER" id="PTHR30269:SF32">
    <property type="entry name" value="MEMBRANE TRANSPORTER PROTEIN-RELATED"/>
    <property type="match status" value="1"/>
</dbReference>
<keyword evidence="5 8" id="KW-0812">Transmembrane</keyword>
<name>A0A8J8MTN8_9RHOB</name>
<evidence type="ECO:0000256" key="3">
    <source>
        <dbReference type="ARBA" id="ARBA00022448"/>
    </source>
</evidence>
<keyword evidence="7 8" id="KW-0472">Membrane</keyword>
<dbReference type="RefSeq" id="WP_211783750.1">
    <property type="nucleotide sequence ID" value="NZ_CP047289.1"/>
</dbReference>